<accession>A0A328BUW8</accession>
<evidence type="ECO:0000313" key="2">
    <source>
        <dbReference type="Proteomes" id="UP000249524"/>
    </source>
</evidence>
<dbReference type="AlphaFoldDB" id="A0A328BUW8"/>
<keyword evidence="2" id="KW-1185">Reference proteome</keyword>
<comment type="caution">
    <text evidence="1">The sequence shown here is derived from an EMBL/GenBank/DDBJ whole genome shotgun (WGS) entry which is preliminary data.</text>
</comment>
<proteinExistence type="predicted"/>
<sequence>MIPLAIPAALSGAKTLARSWWKAGLGAVVGAALALPVGQCQGASAERARQAAREADAALREAVKDAAIKERLAADRLENTLTIHQQSKERTDAIQAGPDDHVSAAQRRLNCQRLRDAGFSEAKLAGRC</sequence>
<dbReference type="Proteomes" id="UP000249524">
    <property type="component" value="Unassembled WGS sequence"/>
</dbReference>
<dbReference type="RefSeq" id="WP_111274330.1">
    <property type="nucleotide sequence ID" value="NZ_QFYS01000001.1"/>
</dbReference>
<organism evidence="1 2">
    <name type="scientific">Phenylobacterium kunshanense</name>
    <dbReference type="NCBI Taxonomy" id="1445034"/>
    <lineage>
        <taxon>Bacteria</taxon>
        <taxon>Pseudomonadati</taxon>
        <taxon>Pseudomonadota</taxon>
        <taxon>Alphaproteobacteria</taxon>
        <taxon>Caulobacterales</taxon>
        <taxon>Caulobacteraceae</taxon>
        <taxon>Phenylobacterium</taxon>
    </lineage>
</organism>
<protein>
    <submittedName>
        <fullName evidence="1">Uncharacterized protein</fullName>
    </submittedName>
</protein>
<reference evidence="1 2" key="1">
    <citation type="submission" date="2018-05" db="EMBL/GenBank/DDBJ databases">
        <authorList>
            <person name="Lanie J.A."/>
            <person name="Ng W.-L."/>
            <person name="Kazmierczak K.M."/>
            <person name="Andrzejewski T.M."/>
            <person name="Davidsen T.M."/>
            <person name="Wayne K.J."/>
            <person name="Tettelin H."/>
            <person name="Glass J.I."/>
            <person name="Rusch D."/>
            <person name="Podicherti R."/>
            <person name="Tsui H.-C.T."/>
            <person name="Winkler M.E."/>
        </authorList>
    </citation>
    <scope>NUCLEOTIDE SEQUENCE [LARGE SCALE GENOMIC DNA]</scope>
    <source>
        <strain evidence="1 2">BUT-10</strain>
    </source>
</reference>
<gene>
    <name evidence="1" type="ORF">DJ019_02145</name>
</gene>
<name>A0A328BUW8_9CAUL</name>
<evidence type="ECO:0000313" key="1">
    <source>
        <dbReference type="EMBL" id="RAK68838.1"/>
    </source>
</evidence>
<dbReference type="EMBL" id="QFYS01000001">
    <property type="protein sequence ID" value="RAK68838.1"/>
    <property type="molecule type" value="Genomic_DNA"/>
</dbReference>